<evidence type="ECO:0000256" key="2">
    <source>
        <dbReference type="ARBA" id="ARBA00022490"/>
    </source>
</evidence>
<sequence length="337" mass="38231">MINRDLIEVFSDIAREKNVERSELATILEELFLYVIEKEYGDSSNCSCIVNLDKGEIEIYSEKTIVKEVDDYKVEITLEEAIGKEPDAEGDLDVGDVFVEVIDPRIFGRRLVTTAKQFFAQRLRDIERNYIYEDYINRVGEIVIGAVHQIQGGNVFINIDKTELRMPRNEQILAERYRRGDTIRAVIKSVEFTSKGPDIVISRSDNHFLYKLFEMEVPEIEDGIIDITAIARHPGSRAKIIVKSNDRRIDPVGACVGMRGSRIQAIVRELNNEKIDIINSSEQAEILVSRALSPAKPVQLFIDDDKNYCIALFEDENLDAAIGKNGMNVNLASKVTE</sequence>
<evidence type="ECO:0000313" key="8">
    <source>
        <dbReference type="EMBL" id="SVC23783.1"/>
    </source>
</evidence>
<dbReference type="AlphaFoldDB" id="A0A382KK37"/>
<keyword evidence="5" id="KW-0805">Transcription regulation</keyword>
<dbReference type="GO" id="GO:0003700">
    <property type="term" value="F:DNA-binding transcription factor activity"/>
    <property type="evidence" value="ECO:0007669"/>
    <property type="project" value="InterPro"/>
</dbReference>
<proteinExistence type="inferred from homology"/>
<dbReference type="InterPro" id="IPR012340">
    <property type="entry name" value="NA-bd_OB-fold"/>
</dbReference>
<feature type="domain" description="S1 motif" evidence="7">
    <location>
        <begin position="140"/>
        <end position="204"/>
    </location>
</feature>
<dbReference type="InterPro" id="IPR058582">
    <property type="entry name" value="KH_NusA_2nd"/>
</dbReference>
<dbReference type="GO" id="GO:0005829">
    <property type="term" value="C:cytosol"/>
    <property type="evidence" value="ECO:0007669"/>
    <property type="project" value="TreeGrafter"/>
</dbReference>
<dbReference type="InterPro" id="IPR015946">
    <property type="entry name" value="KH_dom-like_a/b"/>
</dbReference>
<dbReference type="Pfam" id="PF26594">
    <property type="entry name" value="KH_NusA_2nd"/>
    <property type="match status" value="1"/>
</dbReference>
<reference evidence="8" key="1">
    <citation type="submission" date="2018-05" db="EMBL/GenBank/DDBJ databases">
        <authorList>
            <person name="Lanie J.A."/>
            <person name="Ng W.-L."/>
            <person name="Kazmierczak K.M."/>
            <person name="Andrzejewski T.M."/>
            <person name="Davidsen T.M."/>
            <person name="Wayne K.J."/>
            <person name="Tettelin H."/>
            <person name="Glass J.I."/>
            <person name="Rusch D."/>
            <person name="Podicherti R."/>
            <person name="Tsui H.-C.T."/>
            <person name="Winkler M.E."/>
        </authorList>
    </citation>
    <scope>NUCLEOTIDE SEQUENCE</scope>
</reference>
<dbReference type="InterPro" id="IPR003029">
    <property type="entry name" value="S1_domain"/>
</dbReference>
<dbReference type="InterPro" id="IPR036555">
    <property type="entry name" value="NusA_N_sf"/>
</dbReference>
<name>A0A382KK37_9ZZZZ</name>
<dbReference type="GO" id="GO:0006353">
    <property type="term" value="P:DNA-templated transcription termination"/>
    <property type="evidence" value="ECO:0007669"/>
    <property type="project" value="UniProtKB-KW"/>
</dbReference>
<evidence type="ECO:0000256" key="1">
    <source>
        <dbReference type="ARBA" id="ARBA00022472"/>
    </source>
</evidence>
<dbReference type="SUPFAM" id="SSF54814">
    <property type="entry name" value="Prokaryotic type KH domain (KH-domain type II)"/>
    <property type="match status" value="2"/>
</dbReference>
<keyword evidence="6" id="KW-0804">Transcription</keyword>
<dbReference type="EMBL" id="UINC01080652">
    <property type="protein sequence ID" value="SVC23783.1"/>
    <property type="molecule type" value="Genomic_DNA"/>
</dbReference>
<keyword evidence="2" id="KW-0963">Cytoplasm</keyword>
<evidence type="ECO:0000256" key="4">
    <source>
        <dbReference type="ARBA" id="ARBA00022884"/>
    </source>
</evidence>
<evidence type="ECO:0000256" key="6">
    <source>
        <dbReference type="ARBA" id="ARBA00023163"/>
    </source>
</evidence>
<protein>
    <recommendedName>
        <fullName evidence="7">S1 motif domain-containing protein</fullName>
    </recommendedName>
</protein>
<dbReference type="InterPro" id="IPR010213">
    <property type="entry name" value="TF_NusA"/>
</dbReference>
<accession>A0A382KK37</accession>
<dbReference type="NCBIfam" id="TIGR01953">
    <property type="entry name" value="NusA"/>
    <property type="match status" value="1"/>
</dbReference>
<dbReference type="SMART" id="SM00316">
    <property type="entry name" value="S1"/>
    <property type="match status" value="1"/>
</dbReference>
<dbReference type="InterPro" id="IPR025249">
    <property type="entry name" value="TF_NusA_KH_1st"/>
</dbReference>
<keyword evidence="3" id="KW-0889">Transcription antitermination</keyword>
<dbReference type="SUPFAM" id="SSF50249">
    <property type="entry name" value="Nucleic acid-binding proteins"/>
    <property type="match status" value="1"/>
</dbReference>
<dbReference type="PROSITE" id="PS50126">
    <property type="entry name" value="S1"/>
    <property type="match status" value="1"/>
</dbReference>
<dbReference type="SUPFAM" id="SSF69705">
    <property type="entry name" value="Transcription factor NusA, N-terminal domain"/>
    <property type="match status" value="1"/>
</dbReference>
<gene>
    <name evidence="8" type="ORF">METZ01_LOCUS276637</name>
</gene>
<dbReference type="Gene3D" id="3.30.1480.10">
    <property type="entry name" value="NusA, N-terminal domain"/>
    <property type="match status" value="1"/>
</dbReference>
<dbReference type="PANTHER" id="PTHR22648:SF0">
    <property type="entry name" value="TRANSCRIPTION TERMINATION_ANTITERMINATION PROTEIN NUSA"/>
    <property type="match status" value="1"/>
</dbReference>
<evidence type="ECO:0000259" key="7">
    <source>
        <dbReference type="PROSITE" id="PS50126"/>
    </source>
</evidence>
<dbReference type="FunFam" id="3.30.300.20:FF:000002">
    <property type="entry name" value="Transcription termination/antitermination protein NusA"/>
    <property type="match status" value="1"/>
</dbReference>
<dbReference type="Pfam" id="PF13184">
    <property type="entry name" value="KH_NusA_1st"/>
    <property type="match status" value="1"/>
</dbReference>
<organism evidence="8">
    <name type="scientific">marine metagenome</name>
    <dbReference type="NCBI Taxonomy" id="408172"/>
    <lineage>
        <taxon>unclassified sequences</taxon>
        <taxon>metagenomes</taxon>
        <taxon>ecological metagenomes</taxon>
    </lineage>
</organism>
<dbReference type="CDD" id="cd04455">
    <property type="entry name" value="S1_NusA"/>
    <property type="match status" value="1"/>
</dbReference>
<feature type="non-terminal residue" evidence="8">
    <location>
        <position position="337"/>
    </location>
</feature>
<keyword evidence="4" id="KW-0694">RNA-binding</keyword>
<evidence type="ECO:0000256" key="3">
    <source>
        <dbReference type="ARBA" id="ARBA00022814"/>
    </source>
</evidence>
<dbReference type="InterPro" id="IPR013735">
    <property type="entry name" value="TF_NusA_N"/>
</dbReference>
<dbReference type="InterPro" id="IPR009019">
    <property type="entry name" value="KH_sf_prok-type"/>
</dbReference>
<dbReference type="Pfam" id="PF08529">
    <property type="entry name" value="NusA_N"/>
    <property type="match status" value="1"/>
</dbReference>
<dbReference type="HAMAP" id="MF_00945_B">
    <property type="entry name" value="NusA_B"/>
    <property type="match status" value="1"/>
</dbReference>
<dbReference type="Gene3D" id="3.30.300.20">
    <property type="match status" value="2"/>
</dbReference>
<dbReference type="Gene3D" id="2.40.50.140">
    <property type="entry name" value="Nucleic acid-binding proteins"/>
    <property type="match status" value="1"/>
</dbReference>
<dbReference type="PANTHER" id="PTHR22648">
    <property type="entry name" value="TRANSCRIPTION TERMINATION FACTOR NUSA"/>
    <property type="match status" value="1"/>
</dbReference>
<evidence type="ECO:0000256" key="5">
    <source>
        <dbReference type="ARBA" id="ARBA00023015"/>
    </source>
</evidence>
<dbReference type="GO" id="GO:0031564">
    <property type="term" value="P:transcription antitermination"/>
    <property type="evidence" value="ECO:0007669"/>
    <property type="project" value="UniProtKB-KW"/>
</dbReference>
<dbReference type="GO" id="GO:0003723">
    <property type="term" value="F:RNA binding"/>
    <property type="evidence" value="ECO:0007669"/>
    <property type="project" value="UniProtKB-KW"/>
</dbReference>
<dbReference type="CDD" id="cd02134">
    <property type="entry name" value="KH-II_NusA_rpt1"/>
    <property type="match status" value="1"/>
</dbReference>
<dbReference type="InterPro" id="IPR030842">
    <property type="entry name" value="TF_NusA_bacterial"/>
</dbReference>
<keyword evidence="1" id="KW-0806">Transcription termination</keyword>